<dbReference type="AlphaFoldDB" id="A0A1H9HZG8"/>
<feature type="chain" id="PRO_5011559934" evidence="2">
    <location>
        <begin position="25"/>
        <end position="188"/>
    </location>
</feature>
<evidence type="ECO:0000313" key="3">
    <source>
        <dbReference type="EMBL" id="SEQ67612.1"/>
    </source>
</evidence>
<proteinExistence type="predicted"/>
<dbReference type="PROSITE" id="PS51257">
    <property type="entry name" value="PROKAR_LIPOPROTEIN"/>
    <property type="match status" value="1"/>
</dbReference>
<gene>
    <name evidence="3" type="ORF">SAMN04488038_109100</name>
</gene>
<evidence type="ECO:0000256" key="1">
    <source>
        <dbReference type="SAM" id="Coils"/>
    </source>
</evidence>
<dbReference type="Proteomes" id="UP000199233">
    <property type="component" value="Unassembled WGS sequence"/>
</dbReference>
<feature type="coiled-coil region" evidence="1">
    <location>
        <begin position="33"/>
        <end position="60"/>
    </location>
</feature>
<feature type="signal peptide" evidence="2">
    <location>
        <begin position="1"/>
        <end position="24"/>
    </location>
</feature>
<keyword evidence="2" id="KW-0732">Signal</keyword>
<dbReference type="STRING" id="489703.SAMN04488038_109100"/>
<protein>
    <submittedName>
        <fullName evidence="3">Uncharacterized protein</fullName>
    </submittedName>
</protein>
<evidence type="ECO:0000256" key="2">
    <source>
        <dbReference type="SAM" id="SignalP"/>
    </source>
</evidence>
<keyword evidence="4" id="KW-1185">Reference proteome</keyword>
<keyword evidence="1" id="KW-0175">Coiled coil</keyword>
<name>A0A1H9HZG8_9GAMM</name>
<dbReference type="EMBL" id="FOFS01000009">
    <property type="protein sequence ID" value="SEQ67612.1"/>
    <property type="molecule type" value="Genomic_DNA"/>
</dbReference>
<evidence type="ECO:0000313" key="4">
    <source>
        <dbReference type="Proteomes" id="UP000199233"/>
    </source>
</evidence>
<organism evidence="3 4">
    <name type="scientific">Solimonas aquatica</name>
    <dbReference type="NCBI Taxonomy" id="489703"/>
    <lineage>
        <taxon>Bacteria</taxon>
        <taxon>Pseudomonadati</taxon>
        <taxon>Pseudomonadota</taxon>
        <taxon>Gammaproteobacteria</taxon>
        <taxon>Nevskiales</taxon>
        <taxon>Nevskiaceae</taxon>
        <taxon>Solimonas</taxon>
    </lineage>
</organism>
<reference evidence="3 4" key="1">
    <citation type="submission" date="2016-10" db="EMBL/GenBank/DDBJ databases">
        <authorList>
            <person name="de Groot N.N."/>
        </authorList>
    </citation>
    <scope>NUCLEOTIDE SEQUENCE [LARGE SCALE GENOMIC DNA]</scope>
    <source>
        <strain evidence="3 4">DSM 25927</strain>
    </source>
</reference>
<sequence length="188" mass="21279">MPTKRGLKALGVCLALVTSCAAWPASPDLAEQAVKLDQSVEALKDEVIEFNREASSTEVEALLPDYRRLNIYLRVKVPGLLLESFTVQIDDRQPEVHHYDEYDSRALLNKDSVQRLLRVSTEVGAHKIKVAFRGRLADAKPDEPPLSDQYEARFDKTTYAGDLEFIIANESRFRGNPRLTLRQWRAAP</sequence>
<accession>A0A1H9HZG8</accession>